<dbReference type="SUPFAM" id="SSF100920">
    <property type="entry name" value="Heat shock protein 70kD (HSP70), peptide-binding domain"/>
    <property type="match status" value="1"/>
</dbReference>
<feature type="compositionally biased region" description="Basic and acidic residues" evidence="5">
    <location>
        <begin position="779"/>
        <end position="790"/>
    </location>
</feature>
<dbReference type="InterPro" id="IPR029047">
    <property type="entry name" value="HSP70_peptide-bd_sf"/>
</dbReference>
<evidence type="ECO:0000313" key="6">
    <source>
        <dbReference type="EMBL" id="KAF3333456.1"/>
    </source>
</evidence>
<dbReference type="GO" id="GO:0140662">
    <property type="term" value="F:ATP-dependent protein folding chaperone"/>
    <property type="evidence" value="ECO:0007669"/>
    <property type="project" value="InterPro"/>
</dbReference>
<evidence type="ECO:0000256" key="4">
    <source>
        <dbReference type="ARBA" id="ARBA00061090"/>
    </source>
</evidence>
<dbReference type="AlphaFoldDB" id="A0A833RC77"/>
<dbReference type="InterPro" id="IPR013126">
    <property type="entry name" value="Hsp_70_fam"/>
</dbReference>
<dbReference type="Gene3D" id="1.20.1270.10">
    <property type="match status" value="2"/>
</dbReference>
<dbReference type="PANTHER" id="PTHR45639:SF4">
    <property type="entry name" value="HSC70CB, ISOFORM G"/>
    <property type="match status" value="1"/>
</dbReference>
<dbReference type="OrthoDB" id="434160at2759"/>
<dbReference type="Proteomes" id="UP000623129">
    <property type="component" value="Unassembled WGS sequence"/>
</dbReference>
<feature type="region of interest" description="Disordered" evidence="5">
    <location>
        <begin position="759"/>
        <end position="803"/>
    </location>
</feature>
<evidence type="ECO:0000256" key="5">
    <source>
        <dbReference type="SAM" id="MobiDB-lite"/>
    </source>
</evidence>
<gene>
    <name evidence="6" type="ORF">FCM35_KLT01147</name>
</gene>
<dbReference type="Gene3D" id="3.30.30.30">
    <property type="match status" value="1"/>
</dbReference>
<sequence length="803" mass="89459">MSVVGFDVGNDTCTVAVARQRGIDVILNDESKRETPAVVSFSEKQRSVGAASSTNPRNSVSQLKRLLGRKFADPQLQADLQTLPFKVTEGADGFPLVHVNYLGEERRFTPTQLFAMVLSNMKGLAEKNMKGAVVDCCIGIPVYFTDLQRRAVLDAAAIVGVRPLRLFHETTATALAYGIYKTDLSETDPTNVAFVDIGHTSMQVCIAAFKKGQLKILSHSYDASLGGRDFDEVLFRHFASKFKSEYKIDVLQNARASVRLRTACEKLKKMLSANSEAPIGIECLMDDKDVKGFMKRDEFESLSAPILDRVLEPLKKAVAEAGLTQEEIHFLEVVGSGSRIPAIIKILTDFFGKEPRRTMNASECVARGCALQCAMLSPTFKVRDFQVNESFPFSINLTWKGLVPDSENGGTESQQSAILFPKGNVIPSTKVLTLYRSGTFAVDVVYAEESTKICTYTIGPFQTSNGEKAKLQIRAHLNLHGIVSIDSATLIEEILAELSAEQEVTANMDTDEVPNNSSAMDTDEVPNNLSSSGSQNGAPTEPMETDKVVTSKTKVKKTTVPVSELVHGGMTIGDLQKATEQELEMALQDRIVEETKEKKNTVEAYIYDIRNKLSDSYREFVVDKEREEIVEKLQETEDWLYEDGEDETKGVYISKLDELKKRGDPIEERHREWSVRGATVQQLVYCIHSFRNAAMSTDPRFDHIDQAEKQKVMKECTEAEHWLREMMHHQDSLPKHATPILFSADIRKKAEALDRFCKPIMTKPKPTPPKQQTPPPTEKQPEQAEHKEPMATDNPEESATPTS</sequence>
<comment type="caution">
    <text evidence="6">The sequence shown here is derived from an EMBL/GenBank/DDBJ whole genome shotgun (WGS) entry which is preliminary data.</text>
</comment>
<dbReference type="InterPro" id="IPR043129">
    <property type="entry name" value="ATPase_NBD"/>
</dbReference>
<dbReference type="SUPFAM" id="SSF100934">
    <property type="entry name" value="Heat shock protein 70kD (HSP70), C-terminal subdomain"/>
    <property type="match status" value="2"/>
</dbReference>
<evidence type="ECO:0000256" key="2">
    <source>
        <dbReference type="ARBA" id="ARBA00022840"/>
    </source>
</evidence>
<feature type="compositionally biased region" description="Pro residues" evidence="5">
    <location>
        <begin position="765"/>
        <end position="778"/>
    </location>
</feature>
<dbReference type="PANTHER" id="PTHR45639">
    <property type="entry name" value="HSC70CB, ISOFORM G-RELATED"/>
    <property type="match status" value="1"/>
</dbReference>
<feature type="compositionally biased region" description="Polar residues" evidence="5">
    <location>
        <begin position="510"/>
        <end position="538"/>
    </location>
</feature>
<name>A0A833RC77_9POAL</name>
<evidence type="ECO:0000256" key="3">
    <source>
        <dbReference type="ARBA" id="ARBA00023186"/>
    </source>
</evidence>
<keyword evidence="1" id="KW-0547">Nucleotide-binding</keyword>
<dbReference type="Gene3D" id="3.90.640.10">
    <property type="entry name" value="Actin, Chain A, domain 4"/>
    <property type="match status" value="1"/>
</dbReference>
<dbReference type="EMBL" id="SWLB01000010">
    <property type="protein sequence ID" value="KAF3333456.1"/>
    <property type="molecule type" value="Genomic_DNA"/>
</dbReference>
<accession>A0A833RC77</accession>
<dbReference type="PRINTS" id="PR00301">
    <property type="entry name" value="HEATSHOCK70"/>
</dbReference>
<evidence type="ECO:0000256" key="1">
    <source>
        <dbReference type="ARBA" id="ARBA00022741"/>
    </source>
</evidence>
<evidence type="ECO:0000313" key="7">
    <source>
        <dbReference type="Proteomes" id="UP000623129"/>
    </source>
</evidence>
<dbReference type="Gene3D" id="2.60.34.10">
    <property type="entry name" value="Substrate Binding Domain Of DNAk, Chain A, domain 1"/>
    <property type="match status" value="1"/>
</dbReference>
<keyword evidence="7" id="KW-1185">Reference proteome</keyword>
<comment type="similarity">
    <text evidence="4">Belongs to the heat shock protein 70 (TC 1.A.33) family. HSP110/SSE subfamily.</text>
</comment>
<dbReference type="FunFam" id="3.90.640.10:FF:000004">
    <property type="entry name" value="Heat shock 70 kDa protein 4"/>
    <property type="match status" value="1"/>
</dbReference>
<dbReference type="GO" id="GO:0005829">
    <property type="term" value="C:cytosol"/>
    <property type="evidence" value="ECO:0007669"/>
    <property type="project" value="TreeGrafter"/>
</dbReference>
<dbReference type="FunFam" id="3.30.30.30:FF:000002">
    <property type="entry name" value="Heat shock 70 kDa protein 4"/>
    <property type="match status" value="1"/>
</dbReference>
<dbReference type="FunFam" id="1.20.1270.10:FF:000002">
    <property type="entry name" value="Heat shock 70 kDa protein 4"/>
    <property type="match status" value="1"/>
</dbReference>
<dbReference type="CDD" id="cd24095">
    <property type="entry name" value="ASKHA_NBD_HSP70_AtHsp70-14-like"/>
    <property type="match status" value="1"/>
</dbReference>
<dbReference type="GO" id="GO:0005524">
    <property type="term" value="F:ATP binding"/>
    <property type="evidence" value="ECO:0007669"/>
    <property type="project" value="UniProtKB-KW"/>
</dbReference>
<keyword evidence="2" id="KW-0067">ATP-binding</keyword>
<organism evidence="6 7">
    <name type="scientific">Carex littledalei</name>
    <dbReference type="NCBI Taxonomy" id="544730"/>
    <lineage>
        <taxon>Eukaryota</taxon>
        <taxon>Viridiplantae</taxon>
        <taxon>Streptophyta</taxon>
        <taxon>Embryophyta</taxon>
        <taxon>Tracheophyta</taxon>
        <taxon>Spermatophyta</taxon>
        <taxon>Magnoliopsida</taxon>
        <taxon>Liliopsida</taxon>
        <taxon>Poales</taxon>
        <taxon>Cyperaceae</taxon>
        <taxon>Cyperoideae</taxon>
        <taxon>Cariceae</taxon>
        <taxon>Carex</taxon>
        <taxon>Carex subgen. Euthyceras</taxon>
    </lineage>
</organism>
<reference evidence="6" key="1">
    <citation type="submission" date="2020-01" db="EMBL/GenBank/DDBJ databases">
        <title>Genome sequence of Kobresia littledalei, the first chromosome-level genome in the family Cyperaceae.</title>
        <authorList>
            <person name="Qu G."/>
        </authorList>
    </citation>
    <scope>NUCLEOTIDE SEQUENCE</scope>
    <source>
        <strain evidence="6">C.B.Clarke</strain>
        <tissue evidence="6">Leaf</tissue>
    </source>
</reference>
<keyword evidence="6" id="KW-0346">Stress response</keyword>
<keyword evidence="3" id="KW-0143">Chaperone</keyword>
<dbReference type="SUPFAM" id="SSF53067">
    <property type="entry name" value="Actin-like ATPase domain"/>
    <property type="match status" value="2"/>
</dbReference>
<dbReference type="Gene3D" id="3.30.420.40">
    <property type="match status" value="2"/>
</dbReference>
<feature type="region of interest" description="Disordered" evidence="5">
    <location>
        <begin position="510"/>
        <end position="552"/>
    </location>
</feature>
<dbReference type="Pfam" id="PF00012">
    <property type="entry name" value="HSP70"/>
    <property type="match status" value="1"/>
</dbReference>
<dbReference type="GO" id="GO:0005634">
    <property type="term" value="C:nucleus"/>
    <property type="evidence" value="ECO:0007669"/>
    <property type="project" value="TreeGrafter"/>
</dbReference>
<dbReference type="FunFam" id="3.30.420.40:FF:000171">
    <property type="entry name" value="Heat shock 70 kDa protein 4"/>
    <property type="match status" value="2"/>
</dbReference>
<dbReference type="InterPro" id="IPR029048">
    <property type="entry name" value="HSP70_C_sf"/>
</dbReference>
<protein>
    <submittedName>
        <fullName evidence="6">Heat shock 70 protein 15-like protein</fullName>
    </submittedName>
</protein>
<proteinExistence type="inferred from homology"/>